<feature type="domain" description="F-box" evidence="1">
    <location>
        <begin position="3"/>
        <end position="50"/>
    </location>
</feature>
<reference evidence="2" key="1">
    <citation type="submission" date="2021-02" db="EMBL/GenBank/DDBJ databases">
        <authorList>
            <person name="Nowell W R."/>
        </authorList>
    </citation>
    <scope>NUCLEOTIDE SEQUENCE</scope>
</reference>
<dbReference type="Proteomes" id="UP000663868">
    <property type="component" value="Unassembled WGS sequence"/>
</dbReference>
<comment type="caution">
    <text evidence="2">The sequence shown here is derived from an EMBL/GenBank/DDBJ whole genome shotgun (WGS) entry which is preliminary data.</text>
</comment>
<accession>A0A820MLQ8</accession>
<dbReference type="AlphaFoldDB" id="A0A820MLQ8"/>
<gene>
    <name evidence="2" type="ORF">KXQ929_LOCUS49637</name>
</gene>
<organism evidence="2 3">
    <name type="scientific">Adineta steineri</name>
    <dbReference type="NCBI Taxonomy" id="433720"/>
    <lineage>
        <taxon>Eukaryota</taxon>
        <taxon>Metazoa</taxon>
        <taxon>Spiralia</taxon>
        <taxon>Gnathifera</taxon>
        <taxon>Rotifera</taxon>
        <taxon>Eurotatoria</taxon>
        <taxon>Bdelloidea</taxon>
        <taxon>Adinetida</taxon>
        <taxon>Adinetidae</taxon>
        <taxon>Adineta</taxon>
    </lineage>
</organism>
<proteinExistence type="predicted"/>
<dbReference type="PROSITE" id="PS50181">
    <property type="entry name" value="FBOX"/>
    <property type="match status" value="1"/>
</dbReference>
<dbReference type="EMBL" id="CAJOBB010021437">
    <property type="protein sequence ID" value="CAF4376153.1"/>
    <property type="molecule type" value="Genomic_DNA"/>
</dbReference>
<evidence type="ECO:0000259" key="1">
    <source>
        <dbReference type="PROSITE" id="PS50181"/>
    </source>
</evidence>
<sequence>KSYTCLENLSNELLYEILEYIDAHDIYKSFSNLNNRLQNLIISSSLLLRIKLNLKSISLLEDRCEHVIIPNSHRILSLHLIDELLTEKFFDHCIIDSSFYRLESLTLNEIQIEKLLTILL</sequence>
<feature type="non-terminal residue" evidence="2">
    <location>
        <position position="1"/>
    </location>
</feature>
<protein>
    <recommendedName>
        <fullName evidence="1">F-box domain-containing protein</fullName>
    </recommendedName>
</protein>
<evidence type="ECO:0000313" key="2">
    <source>
        <dbReference type="EMBL" id="CAF4376153.1"/>
    </source>
</evidence>
<name>A0A820MLQ8_9BILA</name>
<dbReference type="InterPro" id="IPR001810">
    <property type="entry name" value="F-box_dom"/>
</dbReference>
<evidence type="ECO:0000313" key="3">
    <source>
        <dbReference type="Proteomes" id="UP000663868"/>
    </source>
</evidence>